<evidence type="ECO:0000256" key="1">
    <source>
        <dbReference type="ARBA" id="ARBA00001933"/>
    </source>
</evidence>
<keyword evidence="6 10" id="KW-0198">Cysteine biosynthesis</keyword>
<feature type="binding site" evidence="8">
    <location>
        <begin position="211"/>
        <end position="215"/>
    </location>
    <ligand>
        <name>pyridoxal 5'-phosphate</name>
        <dbReference type="ChEBI" id="CHEBI:597326"/>
    </ligand>
</feature>
<dbReference type="Pfam" id="PF00291">
    <property type="entry name" value="PALP"/>
    <property type="match status" value="1"/>
</dbReference>
<keyword evidence="4 10" id="KW-0808">Transferase</keyword>
<feature type="modified residue" description="N6-(pyridoxal phosphate)lysine" evidence="9">
    <location>
        <position position="75"/>
    </location>
</feature>
<dbReference type="InterPro" id="IPR050214">
    <property type="entry name" value="Cys_Synth/Cystath_Beta-Synth"/>
</dbReference>
<dbReference type="InterPro" id="IPR001216">
    <property type="entry name" value="P-phosphate_BS"/>
</dbReference>
<comment type="catalytic activity">
    <reaction evidence="7">
        <text>hydrogen cyanide + L-cysteine = 3-cyano-L-alanine + hydrogen sulfide + H(+)</text>
        <dbReference type="Rhea" id="RHEA:17821"/>
        <dbReference type="ChEBI" id="CHEBI:15378"/>
        <dbReference type="ChEBI" id="CHEBI:18407"/>
        <dbReference type="ChEBI" id="CHEBI:29919"/>
        <dbReference type="ChEBI" id="CHEBI:35235"/>
        <dbReference type="ChEBI" id="CHEBI:77860"/>
        <dbReference type="EC" id="4.4.1.9"/>
    </reaction>
</comment>
<feature type="domain" description="Tryptophan synthase beta chain-like PALP" evidence="12">
    <location>
        <begin position="37"/>
        <end position="326"/>
    </location>
</feature>
<evidence type="ECO:0000259" key="12">
    <source>
        <dbReference type="Pfam" id="PF00291"/>
    </source>
</evidence>
<dbReference type="InterPro" id="IPR005856">
    <property type="entry name" value="Cys_synth"/>
</dbReference>
<name>A0A7S3ZMB8_9STRA</name>
<accession>A0A7S3ZMB8</accession>
<dbReference type="CDD" id="cd01561">
    <property type="entry name" value="CBS_like"/>
    <property type="match status" value="1"/>
</dbReference>
<comment type="catalytic activity">
    <reaction evidence="10">
        <text>O-acetyl-L-serine + hydrogen sulfide = L-cysteine + acetate</text>
        <dbReference type="Rhea" id="RHEA:14829"/>
        <dbReference type="ChEBI" id="CHEBI:29919"/>
        <dbReference type="ChEBI" id="CHEBI:30089"/>
        <dbReference type="ChEBI" id="CHEBI:35235"/>
        <dbReference type="ChEBI" id="CHEBI:58340"/>
        <dbReference type="EC" id="2.5.1.47"/>
    </reaction>
</comment>
<gene>
    <name evidence="13" type="ORF">PCAL00307_LOCUS2905</name>
</gene>
<dbReference type="NCBIfam" id="TIGR01136">
    <property type="entry name" value="cysKM"/>
    <property type="match status" value="1"/>
</dbReference>
<comment type="cofactor">
    <cofactor evidence="1 8 10">
        <name>pyridoxal 5'-phosphate</name>
        <dbReference type="ChEBI" id="CHEBI:597326"/>
    </cofactor>
</comment>
<protein>
    <recommendedName>
        <fullName evidence="10">Cysteine synthase</fullName>
        <ecNumber evidence="10">2.5.1.47</ecNumber>
    </recommendedName>
</protein>
<dbReference type="AlphaFoldDB" id="A0A7S3ZMB8"/>
<sequence length="351" mass="36679">MRTLLLALAATVSAFAPAARPAATTKLHERPKIADDITQLIGGTPLCRLRRVVGPDCKAEIVVKLESMEPCNSVKDRIGLSMIREAEDRGDIAPGRTTLVEPTSGNTGIALAMVAASKGYDIVLTMPESMSMERRVLLKAFGADLVLTPAAKGMGGAVKKAEDIAADLGDKGYLLQQFNNPDNPKVHRETTGPEIWADTDGALDILLGGVGTGGTLTGSAQYLKPLKPSLKVVAVEPTESPVLSGGSPGPHKIQGIGAGFIPGNADTSLIDEVVQISSEDAIAMARGLAKEEGIFCGISSGAAVLAAKIVGERAENAGKRIVVIIPSFGERYLSTLLFQNLWDEASAMKAE</sequence>
<dbReference type="GO" id="GO:0004124">
    <property type="term" value="F:cysteine synthase activity"/>
    <property type="evidence" value="ECO:0007669"/>
    <property type="project" value="UniProtKB-UniRule"/>
</dbReference>
<evidence type="ECO:0000256" key="11">
    <source>
        <dbReference type="SAM" id="SignalP"/>
    </source>
</evidence>
<evidence type="ECO:0000256" key="3">
    <source>
        <dbReference type="ARBA" id="ARBA00022605"/>
    </source>
</evidence>
<dbReference type="InterPro" id="IPR001926">
    <property type="entry name" value="TrpB-like_PALP"/>
</dbReference>
<feature type="binding site" evidence="8">
    <location>
        <position position="299"/>
    </location>
    <ligand>
        <name>pyridoxal 5'-phosphate</name>
        <dbReference type="ChEBI" id="CHEBI:597326"/>
    </ligand>
</feature>
<dbReference type="GO" id="GO:0050017">
    <property type="term" value="F:L-3-cyanoalanine synthase activity"/>
    <property type="evidence" value="ECO:0007669"/>
    <property type="project" value="UniProtKB-EC"/>
</dbReference>
<keyword evidence="3 10" id="KW-0028">Amino-acid biosynthesis</keyword>
<reference evidence="13" key="1">
    <citation type="submission" date="2021-01" db="EMBL/GenBank/DDBJ databases">
        <authorList>
            <person name="Corre E."/>
            <person name="Pelletier E."/>
            <person name="Niang G."/>
            <person name="Scheremetjew M."/>
            <person name="Finn R."/>
            <person name="Kale V."/>
            <person name="Holt S."/>
            <person name="Cochrane G."/>
            <person name="Meng A."/>
            <person name="Brown T."/>
            <person name="Cohen L."/>
        </authorList>
    </citation>
    <scope>NUCLEOTIDE SEQUENCE</scope>
    <source>
        <strain evidence="13">CCMP1756</strain>
    </source>
</reference>
<feature type="binding site" evidence="8">
    <location>
        <position position="106"/>
    </location>
    <ligand>
        <name>pyridoxal 5'-phosphate</name>
        <dbReference type="ChEBI" id="CHEBI:597326"/>
    </ligand>
</feature>
<dbReference type="FunFam" id="3.40.50.1100:FF:000006">
    <property type="entry name" value="Cysteine synthase"/>
    <property type="match status" value="1"/>
</dbReference>
<feature type="chain" id="PRO_5030554884" description="Cysteine synthase" evidence="11">
    <location>
        <begin position="22"/>
        <end position="351"/>
    </location>
</feature>
<dbReference type="InterPro" id="IPR005859">
    <property type="entry name" value="CysK"/>
</dbReference>
<evidence type="ECO:0000256" key="4">
    <source>
        <dbReference type="ARBA" id="ARBA00022679"/>
    </source>
</evidence>
<keyword evidence="5 8" id="KW-0663">Pyridoxal phosphate</keyword>
<evidence type="ECO:0000256" key="9">
    <source>
        <dbReference type="PIRSR" id="PIRSR605856-51"/>
    </source>
</evidence>
<evidence type="ECO:0000256" key="10">
    <source>
        <dbReference type="RuleBase" id="RU003985"/>
    </source>
</evidence>
<dbReference type="PANTHER" id="PTHR10314">
    <property type="entry name" value="CYSTATHIONINE BETA-SYNTHASE"/>
    <property type="match status" value="1"/>
</dbReference>
<evidence type="ECO:0000256" key="8">
    <source>
        <dbReference type="PIRSR" id="PIRSR605856-50"/>
    </source>
</evidence>
<dbReference type="NCBIfam" id="TIGR01139">
    <property type="entry name" value="cysK"/>
    <property type="match status" value="1"/>
</dbReference>
<dbReference type="GO" id="GO:0006535">
    <property type="term" value="P:cysteine biosynthetic process from serine"/>
    <property type="evidence" value="ECO:0007669"/>
    <property type="project" value="UniProtKB-UniRule"/>
</dbReference>
<evidence type="ECO:0000256" key="5">
    <source>
        <dbReference type="ARBA" id="ARBA00022898"/>
    </source>
</evidence>
<dbReference type="Gene3D" id="3.40.50.1100">
    <property type="match status" value="2"/>
</dbReference>
<dbReference type="EMBL" id="HBIW01003518">
    <property type="protein sequence ID" value="CAE0687471.1"/>
    <property type="molecule type" value="Transcribed_RNA"/>
</dbReference>
<evidence type="ECO:0000256" key="7">
    <source>
        <dbReference type="ARBA" id="ARBA00050896"/>
    </source>
</evidence>
<keyword evidence="11" id="KW-0732">Signal</keyword>
<organism evidence="13">
    <name type="scientific">Pelagomonas calceolata</name>
    <dbReference type="NCBI Taxonomy" id="35677"/>
    <lineage>
        <taxon>Eukaryota</taxon>
        <taxon>Sar</taxon>
        <taxon>Stramenopiles</taxon>
        <taxon>Ochrophyta</taxon>
        <taxon>Pelagophyceae</taxon>
        <taxon>Pelagomonadales</taxon>
        <taxon>Pelagomonadaceae</taxon>
        <taxon>Pelagomonas</taxon>
    </lineage>
</organism>
<dbReference type="PROSITE" id="PS00901">
    <property type="entry name" value="CYS_SYNTHASE"/>
    <property type="match status" value="1"/>
</dbReference>
<evidence type="ECO:0000256" key="6">
    <source>
        <dbReference type="ARBA" id="ARBA00023192"/>
    </source>
</evidence>
<evidence type="ECO:0000256" key="2">
    <source>
        <dbReference type="ARBA" id="ARBA00007103"/>
    </source>
</evidence>
<dbReference type="SUPFAM" id="SSF53686">
    <property type="entry name" value="Tryptophan synthase beta subunit-like PLP-dependent enzymes"/>
    <property type="match status" value="1"/>
</dbReference>
<comment type="similarity">
    <text evidence="2 10">Belongs to the cysteine synthase/cystathionine beta-synthase family.</text>
</comment>
<dbReference type="InterPro" id="IPR036052">
    <property type="entry name" value="TrpB-like_PALP_sf"/>
</dbReference>
<proteinExistence type="inferred from homology"/>
<feature type="signal peptide" evidence="11">
    <location>
        <begin position="1"/>
        <end position="21"/>
    </location>
</feature>
<evidence type="ECO:0000313" key="13">
    <source>
        <dbReference type="EMBL" id="CAE0687471.1"/>
    </source>
</evidence>
<dbReference type="EC" id="2.5.1.47" evidence="10"/>
<dbReference type="FunFam" id="3.40.50.1100:FF:000002">
    <property type="entry name" value="Cysteine synthase"/>
    <property type="match status" value="1"/>
</dbReference>